<dbReference type="PANTHER" id="PTHR43429:SF2">
    <property type="entry name" value="PYRIDINE NUCLEOTIDE-DISULFIDE OXIDOREDUCTASE DOMAIN-CONTAINING PROTEIN 1"/>
    <property type="match status" value="1"/>
</dbReference>
<dbReference type="Pfam" id="PF07992">
    <property type="entry name" value="Pyr_redox_2"/>
    <property type="match status" value="1"/>
</dbReference>
<dbReference type="OrthoDB" id="202203at2759"/>
<comment type="cofactor">
    <cofactor evidence="1">
        <name>FAD</name>
        <dbReference type="ChEBI" id="CHEBI:57692"/>
    </cofactor>
</comment>
<proteinExistence type="predicted"/>
<dbReference type="OMA" id="MCENLIL"/>
<feature type="region of interest" description="Disordered" evidence="4">
    <location>
        <begin position="290"/>
        <end position="312"/>
    </location>
</feature>
<dbReference type="HOGENOM" id="CLU_026335_0_0_1"/>
<dbReference type="RefSeq" id="XP_005537868.1">
    <property type="nucleotide sequence ID" value="XM_005537811.1"/>
</dbReference>
<keyword evidence="7" id="KW-1185">Reference proteome</keyword>
<reference evidence="6 7" key="2">
    <citation type="journal article" date="2007" name="BMC Biol.">
        <title>A 100%-complete sequence reveals unusually simple genomic features in the hot-spring red alga Cyanidioschyzon merolae.</title>
        <authorList>
            <person name="Nozaki H."/>
            <person name="Takano H."/>
            <person name="Misumi O."/>
            <person name="Terasawa K."/>
            <person name="Matsuzaki M."/>
            <person name="Maruyama S."/>
            <person name="Nishida K."/>
            <person name="Yagisawa F."/>
            <person name="Yoshida Y."/>
            <person name="Fujiwara T."/>
            <person name="Takio S."/>
            <person name="Tamura K."/>
            <person name="Chung S.J."/>
            <person name="Nakamura S."/>
            <person name="Kuroiwa H."/>
            <person name="Tanaka K."/>
            <person name="Sato N."/>
            <person name="Kuroiwa T."/>
        </authorList>
    </citation>
    <scope>NUCLEOTIDE SEQUENCE [LARGE SCALE GENOMIC DNA]</scope>
    <source>
        <strain evidence="6 7">10D</strain>
    </source>
</reference>
<evidence type="ECO:0000313" key="7">
    <source>
        <dbReference type="Proteomes" id="UP000007014"/>
    </source>
</evidence>
<evidence type="ECO:0000256" key="3">
    <source>
        <dbReference type="ARBA" id="ARBA00022827"/>
    </source>
</evidence>
<feature type="domain" description="FAD/NAD(P)-binding" evidence="5">
    <location>
        <begin position="1"/>
        <end position="223"/>
    </location>
</feature>
<dbReference type="Proteomes" id="UP000007014">
    <property type="component" value="Chromosome 16"/>
</dbReference>
<feature type="region of interest" description="Disordered" evidence="4">
    <location>
        <begin position="526"/>
        <end position="553"/>
    </location>
</feature>
<dbReference type="GeneID" id="16996156"/>
<keyword evidence="3" id="KW-0274">FAD</keyword>
<keyword evidence="2" id="KW-0285">Flavoprotein</keyword>
<dbReference type="AlphaFoldDB" id="M1VFS0"/>
<evidence type="ECO:0000256" key="1">
    <source>
        <dbReference type="ARBA" id="ARBA00001974"/>
    </source>
</evidence>
<dbReference type="Gramene" id="CMP208CT">
    <property type="protein sequence ID" value="CMP208CT"/>
    <property type="gene ID" value="CMP208C"/>
</dbReference>
<dbReference type="eggNOG" id="KOG2755">
    <property type="taxonomic scope" value="Eukaryota"/>
</dbReference>
<dbReference type="PANTHER" id="PTHR43429">
    <property type="entry name" value="PYRIDINE NUCLEOTIDE-DISULFIDE OXIDOREDUCTASE DOMAIN-CONTAINING"/>
    <property type="match status" value="1"/>
</dbReference>
<dbReference type="InterPro" id="IPR050260">
    <property type="entry name" value="FAD-bd_OxRdtase"/>
</dbReference>
<protein>
    <recommendedName>
        <fullName evidence="5">FAD/NAD(P)-binding domain-containing protein</fullName>
    </recommendedName>
</protein>
<feature type="compositionally biased region" description="Polar residues" evidence="4">
    <location>
        <begin position="294"/>
        <end position="312"/>
    </location>
</feature>
<dbReference type="Gene3D" id="3.50.50.60">
    <property type="entry name" value="FAD/NAD(P)-binding domain"/>
    <property type="match status" value="3"/>
</dbReference>
<reference evidence="6 7" key="1">
    <citation type="journal article" date="2004" name="Nature">
        <title>Genome sequence of the ultrasmall unicellular red alga Cyanidioschyzon merolae 10D.</title>
        <authorList>
            <person name="Matsuzaki M."/>
            <person name="Misumi O."/>
            <person name="Shin-i T."/>
            <person name="Maruyama S."/>
            <person name="Takahara M."/>
            <person name="Miyagishima S."/>
            <person name="Mori T."/>
            <person name="Nishida K."/>
            <person name="Yagisawa F."/>
            <person name="Nishida K."/>
            <person name="Yoshida Y."/>
            <person name="Nishimura Y."/>
            <person name="Nakao S."/>
            <person name="Kobayashi T."/>
            <person name="Momoyama Y."/>
            <person name="Higashiyama T."/>
            <person name="Minoda A."/>
            <person name="Sano M."/>
            <person name="Nomoto H."/>
            <person name="Oishi K."/>
            <person name="Hayashi H."/>
            <person name="Ohta F."/>
            <person name="Nishizaka S."/>
            <person name="Haga S."/>
            <person name="Miura S."/>
            <person name="Morishita T."/>
            <person name="Kabeya Y."/>
            <person name="Terasawa K."/>
            <person name="Suzuki Y."/>
            <person name="Ishii Y."/>
            <person name="Asakawa S."/>
            <person name="Takano H."/>
            <person name="Ohta N."/>
            <person name="Kuroiwa H."/>
            <person name="Tanaka K."/>
            <person name="Shimizu N."/>
            <person name="Sugano S."/>
            <person name="Sato N."/>
            <person name="Nozaki H."/>
            <person name="Ogasawara N."/>
            <person name="Kohara Y."/>
            <person name="Kuroiwa T."/>
        </authorList>
    </citation>
    <scope>NUCLEOTIDE SEQUENCE [LARGE SCALE GENOMIC DNA]</scope>
    <source>
        <strain evidence="6 7">10D</strain>
    </source>
</reference>
<sequence>MQVLILGGGIAGVTCLETLVAYANDFTTDTHITLVSATSALRRAVPYGQRGRHIAAYRLEETCSDPWEALPWVDVLIGVVEQVRVAERCVYVRVGDGAPQGRHSAGDVLQLRFDYLCICMGAVPRIPKVVHQACASSRVLNERILTLRDTDSADRFRKLLQDLVARRQRRRGRPSEPRVMILGNGGIAMELAYVLPEVAHVDWVIRDAHIGHTFFDAALSNVLWSLPTARRPRRRQATAWLLAPTRSLAVESSPRRVLGAGLGPDWMQGGRRDQKQTVLEPAQIRVVHGHQHWDQTSSVPDADLPNTNSDAEQGSTKRLCLHQCCTVTSIAWDAPGSTTSDDAAVDASSQASLTDACLRVTLSDGGVVFTDVLLCATGVRGAAVPSYFDAEGQRLLRWVHLDPPLPFGTHCRRRCDGVDDANSASDPGEHGGSPGASGTVVAADTEDAEDTGIAVDEHLRTHARYIFAAGDCCVVQGASSLAGDETPRLWFQMRLWSQARMMGARAARSIVRDLLVSRPRTWARALKEQGPSEAGHPEAAVLAPPQPAPPASLSRDEVAQMEAAEPLDMELFCHVTEFCGIKVVLMGRYRLECAQSNNPEVQVLESLRPGEDGNPTSLQYIRVILCKNRLMGAVLLGETDLEEVYEHLLLNQLDVGFLGSALVDGSLDLADYFD</sequence>
<evidence type="ECO:0000313" key="6">
    <source>
        <dbReference type="EMBL" id="BAM81832.1"/>
    </source>
</evidence>
<dbReference type="InterPro" id="IPR036188">
    <property type="entry name" value="FAD/NAD-bd_sf"/>
</dbReference>
<dbReference type="GO" id="GO:0016491">
    <property type="term" value="F:oxidoreductase activity"/>
    <property type="evidence" value="ECO:0007669"/>
    <property type="project" value="InterPro"/>
</dbReference>
<feature type="region of interest" description="Disordered" evidence="4">
    <location>
        <begin position="421"/>
        <end position="440"/>
    </location>
</feature>
<gene>
    <name evidence="6" type="ORF">CYME_CMP208C</name>
</gene>
<evidence type="ECO:0000259" key="5">
    <source>
        <dbReference type="Pfam" id="PF07992"/>
    </source>
</evidence>
<dbReference type="SUPFAM" id="SSF51905">
    <property type="entry name" value="FAD/NAD(P)-binding domain"/>
    <property type="match status" value="2"/>
</dbReference>
<dbReference type="EMBL" id="AP006498">
    <property type="protein sequence ID" value="BAM81832.1"/>
    <property type="molecule type" value="Genomic_DNA"/>
</dbReference>
<evidence type="ECO:0000256" key="4">
    <source>
        <dbReference type="SAM" id="MobiDB-lite"/>
    </source>
</evidence>
<dbReference type="InterPro" id="IPR023753">
    <property type="entry name" value="FAD/NAD-binding_dom"/>
</dbReference>
<dbReference type="STRING" id="280699.M1VFS0"/>
<dbReference type="KEGG" id="cme:CYME_CMP208C"/>
<evidence type="ECO:0000256" key="2">
    <source>
        <dbReference type="ARBA" id="ARBA00022630"/>
    </source>
</evidence>
<organism evidence="6 7">
    <name type="scientific">Cyanidioschyzon merolae (strain NIES-3377 / 10D)</name>
    <name type="common">Unicellular red alga</name>
    <dbReference type="NCBI Taxonomy" id="280699"/>
    <lineage>
        <taxon>Eukaryota</taxon>
        <taxon>Rhodophyta</taxon>
        <taxon>Bangiophyceae</taxon>
        <taxon>Cyanidiales</taxon>
        <taxon>Cyanidiaceae</taxon>
        <taxon>Cyanidioschyzon</taxon>
    </lineage>
</organism>
<name>M1VFS0_CYAM1</name>
<accession>M1VFS0</accession>